<dbReference type="PROSITE" id="PS00330">
    <property type="entry name" value="HEMOLYSIN_CALCIUM"/>
    <property type="match status" value="6"/>
</dbReference>
<dbReference type="InterPro" id="IPR015919">
    <property type="entry name" value="Cadherin-like_sf"/>
</dbReference>
<dbReference type="SUPFAM" id="SSF49313">
    <property type="entry name" value="Cadherin-like"/>
    <property type="match status" value="1"/>
</dbReference>
<dbReference type="Pfam" id="PF17803">
    <property type="entry name" value="Cadherin_4"/>
    <property type="match status" value="1"/>
</dbReference>
<dbReference type="InterPro" id="IPR001343">
    <property type="entry name" value="Hemolysn_Ca-bd"/>
</dbReference>
<dbReference type="InterPro" id="IPR011049">
    <property type="entry name" value="Serralysin-like_metalloprot_C"/>
</dbReference>
<keyword evidence="1" id="KW-0732">Signal</keyword>
<dbReference type="PANTHER" id="PTHR44103">
    <property type="entry name" value="PROPROTEIN CONVERTASE P"/>
    <property type="match status" value="1"/>
</dbReference>
<dbReference type="PANTHER" id="PTHR44103:SF1">
    <property type="entry name" value="PROPROTEIN CONVERTASE P"/>
    <property type="match status" value="1"/>
</dbReference>
<dbReference type="EMBL" id="CP137852">
    <property type="protein sequence ID" value="WPB83926.1"/>
    <property type="molecule type" value="Genomic_DNA"/>
</dbReference>
<dbReference type="InterPro" id="IPR040853">
    <property type="entry name" value="RapA2_cadherin-like"/>
</dbReference>
<dbReference type="InterPro" id="IPR013517">
    <property type="entry name" value="FG-GAP"/>
</dbReference>
<evidence type="ECO:0000313" key="4">
    <source>
        <dbReference type="Proteomes" id="UP001305521"/>
    </source>
</evidence>
<protein>
    <submittedName>
        <fullName evidence="3">FG-GAP-like repeat-containing protein</fullName>
    </submittedName>
</protein>
<gene>
    <name evidence="3" type="ORF">R9Z33_17640</name>
</gene>
<evidence type="ECO:0000313" key="3">
    <source>
        <dbReference type="EMBL" id="WPB83926.1"/>
    </source>
</evidence>
<dbReference type="InterPro" id="IPR018511">
    <property type="entry name" value="Hemolysin-typ_Ca-bd_CS"/>
</dbReference>
<dbReference type="RefSeq" id="WP_318647883.1">
    <property type="nucleotide sequence ID" value="NZ_CP137852.1"/>
</dbReference>
<dbReference type="Pfam" id="PF13517">
    <property type="entry name" value="FG-GAP_3"/>
    <property type="match status" value="3"/>
</dbReference>
<dbReference type="CDD" id="cd11304">
    <property type="entry name" value="Cadherin_repeat"/>
    <property type="match status" value="2"/>
</dbReference>
<feature type="domain" description="Cadherin" evidence="2">
    <location>
        <begin position="977"/>
        <end position="1086"/>
    </location>
</feature>
<dbReference type="Gene3D" id="2.150.10.10">
    <property type="entry name" value="Serralysin-like metalloprotease, C-terminal"/>
    <property type="match status" value="3"/>
</dbReference>
<dbReference type="Pfam" id="PF00353">
    <property type="entry name" value="HemolysinCabind"/>
    <property type="match status" value="4"/>
</dbReference>
<reference evidence="3 4" key="1">
    <citation type="submission" date="2023-11" db="EMBL/GenBank/DDBJ databases">
        <title>Arctic aerobic anoxygenic photoheterotroph Sediminicoccus rosea KRV36 adapts its photosynthesis to long days of polar summer.</title>
        <authorList>
            <person name="Tomasch J."/>
            <person name="Kopejtka K."/>
            <person name="Bily T."/>
            <person name="Gardiner A.T."/>
            <person name="Gardian Z."/>
            <person name="Shivaramu S."/>
            <person name="Koblizek M."/>
            <person name="Engelhardt F."/>
            <person name="Kaftan D."/>
        </authorList>
    </citation>
    <scope>NUCLEOTIDE SEQUENCE [LARGE SCALE GENOMIC DNA]</scope>
    <source>
        <strain evidence="3 4">R-30</strain>
    </source>
</reference>
<feature type="domain" description="Cadherin" evidence="2">
    <location>
        <begin position="458"/>
        <end position="550"/>
    </location>
</feature>
<keyword evidence="4" id="KW-1185">Reference proteome</keyword>
<dbReference type="Gene3D" id="2.60.40.60">
    <property type="entry name" value="Cadherins"/>
    <property type="match status" value="2"/>
</dbReference>
<evidence type="ECO:0000256" key="1">
    <source>
        <dbReference type="ARBA" id="ARBA00022729"/>
    </source>
</evidence>
<proteinExistence type="predicted"/>
<dbReference type="SUPFAM" id="SSF69318">
    <property type="entry name" value="Integrin alpha N-terminal domain"/>
    <property type="match status" value="2"/>
</dbReference>
<name>A0ABZ0PEA3_9PROT</name>
<dbReference type="PRINTS" id="PR00313">
    <property type="entry name" value="CABNDNGRPT"/>
</dbReference>
<sequence length="1541" mass="157007">MAGSQLTGLTGAINFRESDTNAAPRLLDSDVTFTLGASLAGGRLVVSGLLAEDRISILEEGGGGQISLFGQDVLHDGLTIGRLAGGVGADFTVTFNADATELAVDAIIQRLAYANVSDTPTATRTLTVNLFDAAGRGLNAIGPLTSLTGGDNPLAGRGGGDASRPAFVDLDGDGDADLVSGNATGEFLAWRNTGSATAPEFTPLTGSDNPFNGLDAGQRSAPSFVDFDGDGDLDLVSGNAAGAFLAWRNTGSATAPVFTPLTDSDNPFARLQMVIGYTAPEFVDLDADGDLDLVSGSLFGDLGLWRNTGSHAAPVFTPLVGSANPLSGLSAGIFAGPRFLDLDGDLDLDLVSGDYFAGIRAWQNIGDSATPVFIELTGSDNPFNGFTTGEFSAATFADLDGDDDLDLVAAMFDGTLLTWRNGATPVPRITVTVTAENDGPIITSATTASWAENATGPVYQAAATDADGGGSFTWSLGGPDALLFAISATGEVTFRAAPDFEAPGDADGDNVYEITITARDGTTDGLPQAVAITVTNVIERSALTGLGPAAAFAENTVNGAPQLLDADVITTLDLPLAGGRLVVSGLLAEDRISILEESGGGQISLRGQDVLHGGLTIGRFAGGVGADFTVTFNTDATGAAVDALIQRLAYANVSDTPTTTRDLTINVVDGAGRELGRGIGVLTSLTGGDNPLVGLDGGGASRPVFADLDGDGDLDLVAGHASGEFRAWRNTGSASAPEFTPLTGSDNPFNGLDAGQFSAPSFVDLDGDGDLDLVSGNAAGEFLAWRNTGSTTAPVFNPLTDSDNPFARLQMVIGYTAPEFVDLDADGDLDLASGSLFGELGFWRNTGSHAAPVFTPLAGSANPLAGLSGGIFAGPRFLDLDGDLDLDLVSGNYFEGIRAWQNTGDSEAPVFIELTGSDNPFNGLTSGEFSAATFADLDGDDDLDLVSGMFDGTFLTWRNTSQLPRITVTVTAENDAPTITSAARVSVREDAGGVIHQASAHDRDGTTEFTWSLSGADAARFRINPTNGAISFATPPDFEAPGDADRDNDYDVTLIANDGTVGTTQALTITVTDVPDGVIRLGGPGKDRLVGTNANDTLFGGGGDDLLNGVLGADSMEGGTGNDTYVVDHLADATVELTAGGFDRVVSSLGWTLAAEVERLSLTGTGDINGTGNALANRLEGNGGANILDGREDNDSLYGGAGNDTLLGGNGADRLDGGLGADRMAGGANDDTYIVDDPGDQTVEAAGEGRDRVVSSLSWTLAAEVERLSLKGTGDINGTGNARANRLDGNAGANMLDGREGNDSLYGGAGTDSLLGGEGHDLMDGGLGADRMLGGANDDTYIVDDPGDQTVEAAGGGLDRVMSSLSWTLAAEMERLSLTGTGDTNGTANALANRLDGNAGGNILDGREGNDSLYGGAGSDTLLGGEGADRLDGGLGWDRLTGGTGADVFVFRSIAEADGDVVTDFGRADGDRYDLRAIDADTLLAGNQAFAWIGGARFGGVAGQLRFADGALQGDVNGDGVADFGIMLLGVATLTTSSIWL</sequence>
<dbReference type="SUPFAM" id="SSF51120">
    <property type="entry name" value="beta-Roll"/>
    <property type="match status" value="3"/>
</dbReference>
<dbReference type="PROSITE" id="PS50268">
    <property type="entry name" value="CADHERIN_2"/>
    <property type="match status" value="2"/>
</dbReference>
<evidence type="ECO:0000259" key="2">
    <source>
        <dbReference type="PROSITE" id="PS50268"/>
    </source>
</evidence>
<organism evidence="3 4">
    <name type="scientific">Sediminicoccus rosea</name>
    <dbReference type="NCBI Taxonomy" id="1225128"/>
    <lineage>
        <taxon>Bacteria</taxon>
        <taxon>Pseudomonadati</taxon>
        <taxon>Pseudomonadota</taxon>
        <taxon>Alphaproteobacteria</taxon>
        <taxon>Acetobacterales</taxon>
        <taxon>Roseomonadaceae</taxon>
        <taxon>Sediminicoccus</taxon>
    </lineage>
</organism>
<dbReference type="InterPro" id="IPR028994">
    <property type="entry name" value="Integrin_alpha_N"/>
</dbReference>
<dbReference type="InterPro" id="IPR002126">
    <property type="entry name" value="Cadherin-like_dom"/>
</dbReference>
<accession>A0ABZ0PEA3</accession>
<dbReference type="Proteomes" id="UP001305521">
    <property type="component" value="Chromosome"/>
</dbReference>